<protein>
    <submittedName>
        <fullName evidence="2">Uncharacterized protein</fullName>
    </submittedName>
</protein>
<dbReference type="Proteomes" id="UP001206483">
    <property type="component" value="Unassembled WGS sequence"/>
</dbReference>
<keyword evidence="3" id="KW-1185">Reference proteome</keyword>
<evidence type="ECO:0000256" key="1">
    <source>
        <dbReference type="SAM" id="MobiDB-lite"/>
    </source>
</evidence>
<organism evidence="2 3">
    <name type="scientific">Kitasatospora paracochleata</name>
    <dbReference type="NCBI Taxonomy" id="58354"/>
    <lineage>
        <taxon>Bacteria</taxon>
        <taxon>Bacillati</taxon>
        <taxon>Actinomycetota</taxon>
        <taxon>Actinomycetes</taxon>
        <taxon>Kitasatosporales</taxon>
        <taxon>Streptomycetaceae</taxon>
        <taxon>Kitasatospora</taxon>
    </lineage>
</organism>
<evidence type="ECO:0000313" key="3">
    <source>
        <dbReference type="Proteomes" id="UP001206483"/>
    </source>
</evidence>
<dbReference type="RefSeq" id="WP_253804176.1">
    <property type="nucleotide sequence ID" value="NZ_BAAAUB010000029.1"/>
</dbReference>
<gene>
    <name evidence="2" type="ORF">FHR36_007093</name>
</gene>
<name>A0ABT1J9L5_9ACTN</name>
<feature type="region of interest" description="Disordered" evidence="1">
    <location>
        <begin position="254"/>
        <end position="287"/>
    </location>
</feature>
<proteinExistence type="predicted"/>
<sequence length="287" mass="31021">MEISPTWEKLSSRFAALGEQIAAALNTLEPEERRGWTHRRENNAYGSVALLHPAGWQLHIWREKAHCTGAAGQRLTISGIVPSEYRGRAEHRITVAGDRPPGDIARDIARRLLPGYRDTAAKAFEHRDQEQAATRARVAAFARLREALPALNTGASSIESGYGLFYRGYARVADGQGGARESGHRAHASGTVRLSHDGSTGSIKADEVPLELLVEFLARLNADPQALTGRVMPRLLDSALPELGWRPRVVPGEVVTGEPAGSGEQRQTLPAAGTEAKPITPADVPMI</sequence>
<accession>A0ABT1J9L5</accession>
<feature type="region of interest" description="Disordered" evidence="1">
    <location>
        <begin position="176"/>
        <end position="201"/>
    </location>
</feature>
<comment type="caution">
    <text evidence="2">The sequence shown here is derived from an EMBL/GenBank/DDBJ whole genome shotgun (WGS) entry which is preliminary data.</text>
</comment>
<dbReference type="EMBL" id="JAMZDX010000008">
    <property type="protein sequence ID" value="MCP2313894.1"/>
    <property type="molecule type" value="Genomic_DNA"/>
</dbReference>
<evidence type="ECO:0000313" key="2">
    <source>
        <dbReference type="EMBL" id="MCP2313894.1"/>
    </source>
</evidence>
<reference evidence="2 3" key="1">
    <citation type="submission" date="2022-06" db="EMBL/GenBank/DDBJ databases">
        <title>Sequencing the genomes of 1000 actinobacteria strains.</title>
        <authorList>
            <person name="Klenk H.-P."/>
        </authorList>
    </citation>
    <scope>NUCLEOTIDE SEQUENCE [LARGE SCALE GENOMIC DNA]</scope>
    <source>
        <strain evidence="2 3">DSM 41656</strain>
    </source>
</reference>